<dbReference type="Proteomes" id="UP000505325">
    <property type="component" value="Chromosome"/>
</dbReference>
<dbReference type="Pfam" id="PF24716">
    <property type="entry name" value="WapI"/>
    <property type="match status" value="1"/>
</dbReference>
<accession>A0A6M8U8T5</accession>
<evidence type="ECO:0000313" key="2">
    <source>
        <dbReference type="Proteomes" id="UP000505325"/>
    </source>
</evidence>
<protein>
    <submittedName>
        <fullName evidence="1">Uncharacterized protein</fullName>
    </submittedName>
</protein>
<keyword evidence="2" id="KW-1185">Reference proteome</keyword>
<evidence type="ECO:0000313" key="1">
    <source>
        <dbReference type="EMBL" id="QKJ87118.1"/>
    </source>
</evidence>
<name>A0A6M8U8T5_9GAMM</name>
<reference evidence="1 2" key="1">
    <citation type="submission" date="2020-06" db="EMBL/GenBank/DDBJ databases">
        <title>Genome sequence of Paramixta manurensis strain PD-1.</title>
        <authorList>
            <person name="Lee C.W."/>
            <person name="Kim J."/>
        </authorList>
    </citation>
    <scope>NUCLEOTIDE SEQUENCE [LARGE SCALE GENOMIC DNA]</scope>
    <source>
        <strain evidence="1 2">PD-1</strain>
    </source>
</reference>
<gene>
    <name evidence="1" type="ORF">PMPD1_2173</name>
</gene>
<dbReference type="KEGG" id="pmak:PMPD1_2173"/>
<proteinExistence type="predicted"/>
<dbReference type="RefSeq" id="WP_173634086.1">
    <property type="nucleotide sequence ID" value="NZ_CP054212.1"/>
</dbReference>
<dbReference type="InterPro" id="IPR056510">
    <property type="entry name" value="WapI"/>
</dbReference>
<organism evidence="1 2">
    <name type="scientific">Paramixta manurensis</name>
    <dbReference type="NCBI Taxonomy" id="2740817"/>
    <lineage>
        <taxon>Bacteria</taxon>
        <taxon>Pseudomonadati</taxon>
        <taxon>Pseudomonadota</taxon>
        <taxon>Gammaproteobacteria</taxon>
        <taxon>Enterobacterales</taxon>
        <taxon>Erwiniaceae</taxon>
        <taxon>Paramixta</taxon>
    </lineage>
</organism>
<dbReference type="AlphaFoldDB" id="A0A6M8U8T5"/>
<dbReference type="EMBL" id="CP054212">
    <property type="protein sequence ID" value="QKJ87118.1"/>
    <property type="molecule type" value="Genomic_DNA"/>
</dbReference>
<sequence length="138" mass="15751">MIDIVSGSRSLRISPFERQKTPEAPAYDWIRTYVEYSLPELKAQYQTSFSVGEIIDFKEDIYSLYQEVSSGHKAHEVVFDSTENQLNLRFIPMTNNTIAVKLTLRPENPAESVIIKDSFGIDQSYFPALLSGATFWFG</sequence>